<comment type="caution">
    <text evidence="1">The sequence shown here is derived from an EMBL/GenBank/DDBJ whole genome shotgun (WGS) entry which is preliminary data.</text>
</comment>
<name>A0A391NTG1_9EUKA</name>
<feature type="non-terminal residue" evidence="1">
    <location>
        <position position="1"/>
    </location>
</feature>
<dbReference type="Proteomes" id="UP000265618">
    <property type="component" value="Unassembled WGS sequence"/>
</dbReference>
<accession>A0A391NTG1</accession>
<evidence type="ECO:0000313" key="2">
    <source>
        <dbReference type="Proteomes" id="UP000265618"/>
    </source>
</evidence>
<protein>
    <submittedName>
        <fullName evidence="1">Uncharacterized protein</fullName>
    </submittedName>
</protein>
<feature type="non-terminal residue" evidence="1">
    <location>
        <position position="35"/>
    </location>
</feature>
<sequence>APLAKRRPLTLPPASLWDTQTQARMYKKVLTDEEK</sequence>
<dbReference type="AlphaFoldDB" id="A0A391NTG1"/>
<reference evidence="1 2" key="1">
    <citation type="journal article" date="2018" name="PLoS ONE">
        <title>The draft genome of Kipferlia bialata reveals reductive genome evolution in fornicate parasites.</title>
        <authorList>
            <person name="Tanifuji G."/>
            <person name="Takabayashi S."/>
            <person name="Kume K."/>
            <person name="Takagi M."/>
            <person name="Nakayama T."/>
            <person name="Kamikawa R."/>
            <person name="Inagaki Y."/>
            <person name="Hashimoto T."/>
        </authorList>
    </citation>
    <scope>NUCLEOTIDE SEQUENCE [LARGE SCALE GENOMIC DNA]</scope>
    <source>
        <strain evidence="1">NY0173</strain>
    </source>
</reference>
<organism evidence="1 2">
    <name type="scientific">Kipferlia bialata</name>
    <dbReference type="NCBI Taxonomy" id="797122"/>
    <lineage>
        <taxon>Eukaryota</taxon>
        <taxon>Metamonada</taxon>
        <taxon>Carpediemonas-like organisms</taxon>
        <taxon>Kipferlia</taxon>
    </lineage>
</organism>
<gene>
    <name evidence="1" type="ORF">KIPB_014623</name>
</gene>
<proteinExistence type="predicted"/>
<evidence type="ECO:0000313" key="1">
    <source>
        <dbReference type="EMBL" id="GCA64551.1"/>
    </source>
</evidence>
<dbReference type="EMBL" id="BDIP01007632">
    <property type="protein sequence ID" value="GCA64551.1"/>
    <property type="molecule type" value="Genomic_DNA"/>
</dbReference>
<keyword evidence="2" id="KW-1185">Reference proteome</keyword>